<dbReference type="OrthoDB" id="5363598at2"/>
<dbReference type="PANTHER" id="PTHR37291">
    <property type="entry name" value="5-METHYLCYTOSINE-SPECIFIC RESTRICTION ENZYME B"/>
    <property type="match status" value="1"/>
</dbReference>
<evidence type="ECO:0000313" key="1">
    <source>
        <dbReference type="EMBL" id="CZE46300.1"/>
    </source>
</evidence>
<accession>A0A128ENT4</accession>
<keyword evidence="1" id="KW-0378">Hydrolase</keyword>
<dbReference type="GO" id="GO:0016787">
    <property type="term" value="F:hydrolase activity"/>
    <property type="evidence" value="ECO:0007669"/>
    <property type="project" value="UniProtKB-KW"/>
</dbReference>
<organism evidence="1 2">
    <name type="scientific">Campylobacter geochelonis</name>
    <dbReference type="NCBI Taxonomy" id="1780362"/>
    <lineage>
        <taxon>Bacteria</taxon>
        <taxon>Pseudomonadati</taxon>
        <taxon>Campylobacterota</taxon>
        <taxon>Epsilonproteobacteria</taxon>
        <taxon>Campylobacterales</taxon>
        <taxon>Campylobacteraceae</taxon>
        <taxon>Campylobacter</taxon>
    </lineage>
</organism>
<dbReference type="PANTHER" id="PTHR37291:SF1">
    <property type="entry name" value="TYPE IV METHYL-DIRECTED RESTRICTION ENZYME ECOKMCRB SUBUNIT"/>
    <property type="match status" value="1"/>
</dbReference>
<dbReference type="EC" id="3.1.21.-" evidence="1"/>
<proteinExistence type="predicted"/>
<keyword evidence="2" id="KW-1185">Reference proteome</keyword>
<gene>
    <name evidence="1" type="primary">mcrB</name>
    <name evidence="1" type="ORF">ERS672216_00295</name>
</gene>
<sequence>MSTNSSYVDSLLDLYKEKFSDRSLTNKVLAISSALDVLSKVSQSFSQKEGEFLQNLYINFSNESPNDIKILDFSLNFTHPEYFFIPRFLETNINYFYNDFALKDRIIAHQNTFTGKKNQAISEFLSGSDKDIVALYIFIENIAKNYGDFCEDKELKHAFKTKIVKFYDALYKLFEASSQNLVKEYFNLTLLNQPMLLVEFVKSCLLSDNILSVVALFKDETRLNLHLEDGYFMSLSDNLLLEFISVVAVYNPNLTICFYNQSSVSILSTIDSGEIRNLEDFSQKSAKFITEFKPYPNASDENSIKCIYASLFFEYVLKYKNNNLSLNTLYMGGVGSGKYNKIREILHIKNVPEYRYRFITLHPGYDYSDIMDGFVNGVFVDGAFKQMCKRAILDSQNEYFIILHNIANCDINSVFGESFQLLLDRYSSTNKGAFVQSKNSPAITAFDENKKEKYSVLLKDGVSCFAIPSNLYIIATYDSNLGFDENWALFSRFFTCIKLDCDYTKIEASLEGVKNAHGFVKICKKLNEFIQNDVLNDSNIEIGHYVFLKIKEQITNDEISDKVLKEFFDIELSSILSSIFAKFLTYQESRKAVNSAKILFKLS</sequence>
<reference evidence="1 2" key="1">
    <citation type="submission" date="2016-02" db="EMBL/GenBank/DDBJ databases">
        <authorList>
            <consortium name="Pathogen Informatics"/>
        </authorList>
    </citation>
    <scope>NUCLEOTIDE SEQUENCE [LARGE SCALE GENOMIC DNA]</scope>
    <source>
        <strain evidence="1 2">RC20</strain>
    </source>
</reference>
<protein>
    <submittedName>
        <fullName evidence="1">Putative 5-methylcytosine-specific restriction enzyme B</fullName>
        <ecNumber evidence="1">3.1.21.-</ecNumber>
    </submittedName>
</protein>
<dbReference type="Proteomes" id="UP000069632">
    <property type="component" value="Unassembled WGS sequence"/>
</dbReference>
<dbReference type="InterPro" id="IPR052934">
    <property type="entry name" value="Methyl-DNA_Rec/Restrict_Enz"/>
</dbReference>
<name>A0A128ENT4_9BACT</name>
<dbReference type="RefSeq" id="WP_075494263.1">
    <property type="nucleotide sequence ID" value="NZ_CP053844.1"/>
</dbReference>
<dbReference type="AlphaFoldDB" id="A0A128ENT4"/>
<evidence type="ECO:0000313" key="2">
    <source>
        <dbReference type="Proteomes" id="UP000069632"/>
    </source>
</evidence>
<dbReference type="EMBL" id="FIZP01000001">
    <property type="protein sequence ID" value="CZE46300.1"/>
    <property type="molecule type" value="Genomic_DNA"/>
</dbReference>